<gene>
    <name evidence="2" type="ORF">METZ01_LOCUS170619</name>
</gene>
<proteinExistence type="predicted"/>
<accession>A0A382BVE0</accession>
<protein>
    <submittedName>
        <fullName evidence="2">Uncharacterized protein</fullName>
    </submittedName>
</protein>
<sequence>VPELRFAEPQTMSFAVTLCERDGTGKPTGRTKSFQTMDADNLCDWHEQNTSKGGKKKRKKGRASSKNKSRTPKPNNDT</sequence>
<organism evidence="2">
    <name type="scientific">marine metagenome</name>
    <dbReference type="NCBI Taxonomy" id="408172"/>
    <lineage>
        <taxon>unclassified sequences</taxon>
        <taxon>metagenomes</taxon>
        <taxon>ecological metagenomes</taxon>
    </lineage>
</organism>
<dbReference type="EMBL" id="UINC01031548">
    <property type="protein sequence ID" value="SVB17765.1"/>
    <property type="molecule type" value="Genomic_DNA"/>
</dbReference>
<evidence type="ECO:0000256" key="1">
    <source>
        <dbReference type="SAM" id="MobiDB-lite"/>
    </source>
</evidence>
<evidence type="ECO:0000313" key="2">
    <source>
        <dbReference type="EMBL" id="SVB17765.1"/>
    </source>
</evidence>
<reference evidence="2" key="1">
    <citation type="submission" date="2018-05" db="EMBL/GenBank/DDBJ databases">
        <authorList>
            <person name="Lanie J.A."/>
            <person name="Ng W.-L."/>
            <person name="Kazmierczak K.M."/>
            <person name="Andrzejewski T.M."/>
            <person name="Davidsen T.M."/>
            <person name="Wayne K.J."/>
            <person name="Tettelin H."/>
            <person name="Glass J.I."/>
            <person name="Rusch D."/>
            <person name="Podicherti R."/>
            <person name="Tsui H.-C.T."/>
            <person name="Winkler M.E."/>
        </authorList>
    </citation>
    <scope>NUCLEOTIDE SEQUENCE</scope>
</reference>
<feature type="compositionally biased region" description="Basic residues" evidence="1">
    <location>
        <begin position="53"/>
        <end position="71"/>
    </location>
</feature>
<name>A0A382BVE0_9ZZZZ</name>
<feature type="non-terminal residue" evidence="2">
    <location>
        <position position="1"/>
    </location>
</feature>
<dbReference type="AlphaFoldDB" id="A0A382BVE0"/>
<feature type="region of interest" description="Disordered" evidence="1">
    <location>
        <begin position="20"/>
        <end position="78"/>
    </location>
</feature>